<protein>
    <recommendedName>
        <fullName evidence="2">Glycosyl transferase family 25 domain-containing protein</fullName>
    </recommendedName>
</protein>
<dbReference type="AlphaFoldDB" id="A0A6A4HUU2"/>
<evidence type="ECO:0000256" key="1">
    <source>
        <dbReference type="SAM" id="SignalP"/>
    </source>
</evidence>
<dbReference type="Pfam" id="PF01755">
    <property type="entry name" value="Glyco_transf_25"/>
    <property type="match status" value="1"/>
</dbReference>
<reference evidence="3" key="1">
    <citation type="journal article" date="2019" name="Environ. Microbiol.">
        <title>Fungal ecological strategies reflected in gene transcription - a case study of two litter decomposers.</title>
        <authorList>
            <person name="Barbi F."/>
            <person name="Kohler A."/>
            <person name="Barry K."/>
            <person name="Baskaran P."/>
            <person name="Daum C."/>
            <person name="Fauchery L."/>
            <person name="Ihrmark K."/>
            <person name="Kuo A."/>
            <person name="LaButti K."/>
            <person name="Lipzen A."/>
            <person name="Morin E."/>
            <person name="Grigoriev I.V."/>
            <person name="Henrissat B."/>
            <person name="Lindahl B."/>
            <person name="Martin F."/>
        </authorList>
    </citation>
    <scope>NUCLEOTIDE SEQUENCE</scope>
    <source>
        <strain evidence="3">JB14</strain>
    </source>
</reference>
<sequence length="404" mass="46344">MPRLKFCMILLWIVAVLFFLNSFASDPYVQISASFDDQRPKSKLHDILESSGPISPAFKPPYGDQTLGVFQRIWIITLETRQDRQDHMRALAEALNLSFTYHFARDPYHNATDRQTLEDVANFVLWERHQVEYKDPPITDTLTRLFPFEWSEDAQPGSIARLRPDDIQGADLWLLPDSDPRKPTIPSSFPRYILSSDENGHLDQTKGEKPPFVVWQDNALVEGIDTRLDPPITACWLSHYEVLRKIAESEDEGPQLIFEDDVDFEWDLQQRLYQILPKVPGWEVLFLGHCFSDGAMNPIVNGMPYLHQPSHIMCTHAYAITPSAARKLVRYLRSPLFAFSRPIDHVFNFIGDLEKYSIEPPVSIQVPKTLLGSDIGTADNAERMQYLVDGVFQRILRAKEMGGL</sequence>
<keyword evidence="1" id="KW-0732">Signal</keyword>
<accession>A0A6A4HUU2</accession>
<feature type="signal peptide" evidence="1">
    <location>
        <begin position="1"/>
        <end position="24"/>
    </location>
</feature>
<evidence type="ECO:0000313" key="4">
    <source>
        <dbReference type="Proteomes" id="UP000799118"/>
    </source>
</evidence>
<dbReference type="InterPro" id="IPR002654">
    <property type="entry name" value="Glyco_trans_25"/>
</dbReference>
<dbReference type="Proteomes" id="UP000799118">
    <property type="component" value="Unassembled WGS sequence"/>
</dbReference>
<organism evidence="3 4">
    <name type="scientific">Gymnopus androsaceus JB14</name>
    <dbReference type="NCBI Taxonomy" id="1447944"/>
    <lineage>
        <taxon>Eukaryota</taxon>
        <taxon>Fungi</taxon>
        <taxon>Dikarya</taxon>
        <taxon>Basidiomycota</taxon>
        <taxon>Agaricomycotina</taxon>
        <taxon>Agaricomycetes</taxon>
        <taxon>Agaricomycetidae</taxon>
        <taxon>Agaricales</taxon>
        <taxon>Marasmiineae</taxon>
        <taxon>Omphalotaceae</taxon>
        <taxon>Gymnopus</taxon>
    </lineage>
</organism>
<feature type="chain" id="PRO_5025489128" description="Glycosyl transferase family 25 domain-containing protein" evidence="1">
    <location>
        <begin position="25"/>
        <end position="404"/>
    </location>
</feature>
<dbReference type="OrthoDB" id="47375at2759"/>
<keyword evidence="4" id="KW-1185">Reference proteome</keyword>
<gene>
    <name evidence="3" type="ORF">BT96DRAFT_563797</name>
</gene>
<proteinExistence type="predicted"/>
<dbReference type="EMBL" id="ML769437">
    <property type="protein sequence ID" value="KAE9402229.1"/>
    <property type="molecule type" value="Genomic_DNA"/>
</dbReference>
<name>A0A6A4HUU2_9AGAR</name>
<evidence type="ECO:0000259" key="2">
    <source>
        <dbReference type="Pfam" id="PF01755"/>
    </source>
</evidence>
<evidence type="ECO:0000313" key="3">
    <source>
        <dbReference type="EMBL" id="KAE9402229.1"/>
    </source>
</evidence>
<feature type="domain" description="Glycosyl transferase family 25" evidence="2">
    <location>
        <begin position="234"/>
        <end position="334"/>
    </location>
</feature>